<dbReference type="InterPro" id="IPR036582">
    <property type="entry name" value="Mao_N_sf"/>
</dbReference>
<dbReference type="HOGENOM" id="CLU_640629_0_0_9"/>
<keyword evidence="6" id="KW-1185">Reference proteome</keyword>
<dbReference type="GO" id="GO:0004040">
    <property type="term" value="F:amidase activity"/>
    <property type="evidence" value="ECO:0007669"/>
    <property type="project" value="InterPro"/>
</dbReference>
<dbReference type="EMBL" id="CP002780">
    <property type="protein sequence ID" value="AEG61460.1"/>
    <property type="molecule type" value="Genomic_DNA"/>
</dbReference>
<accession>F6DVK0</accession>
<evidence type="ECO:0000313" key="6">
    <source>
        <dbReference type="Proteomes" id="UP000009234"/>
    </source>
</evidence>
<dbReference type="Gene3D" id="3.30.457.10">
    <property type="entry name" value="Copper amine oxidase-like, N-terminal domain"/>
    <property type="match status" value="1"/>
</dbReference>
<feature type="region of interest" description="Disordered" evidence="1">
    <location>
        <begin position="153"/>
        <end position="176"/>
    </location>
</feature>
<organism evidence="5 6">
    <name type="scientific">Desulforamulus ruminis (strain ATCC 23193 / DSM 2154 / NCIMB 8452 / DL)</name>
    <name type="common">Desulfotomaculum ruminis</name>
    <dbReference type="NCBI Taxonomy" id="696281"/>
    <lineage>
        <taxon>Bacteria</taxon>
        <taxon>Bacillati</taxon>
        <taxon>Bacillota</taxon>
        <taxon>Clostridia</taxon>
        <taxon>Eubacteriales</taxon>
        <taxon>Peptococcaceae</taxon>
        <taxon>Desulforamulus</taxon>
    </lineage>
</organism>
<dbReference type="Pfam" id="PF07833">
    <property type="entry name" value="Cu_amine_oxidN1"/>
    <property type="match status" value="2"/>
</dbReference>
<feature type="chain" id="PRO_5003339154" evidence="2">
    <location>
        <begin position="24"/>
        <end position="440"/>
    </location>
</feature>
<dbReference type="InterPro" id="IPR002901">
    <property type="entry name" value="MGlyc_endo_b_GlcNAc-like_dom"/>
</dbReference>
<proteinExistence type="predicted"/>
<dbReference type="AlphaFoldDB" id="F6DVK0"/>
<gene>
    <name evidence="5" type="ordered locus">Desru_3254</name>
</gene>
<reference evidence="5 6" key="2">
    <citation type="journal article" date="2012" name="Stand. Genomic Sci.">
        <title>Complete genome sequence of the sulfate-reducing firmicute Desulfotomaculum ruminis type strain (DL(T)).</title>
        <authorList>
            <person name="Spring S."/>
            <person name="Visser M."/>
            <person name="Lu M."/>
            <person name="Copeland A."/>
            <person name="Lapidus A."/>
            <person name="Lucas S."/>
            <person name="Cheng J.F."/>
            <person name="Han C."/>
            <person name="Tapia R."/>
            <person name="Goodwin L.A."/>
            <person name="Pitluck S."/>
            <person name="Ivanova N."/>
            <person name="Land M."/>
            <person name="Hauser L."/>
            <person name="Larimer F."/>
            <person name="Rohde M."/>
            <person name="Goker M."/>
            <person name="Detter J.C."/>
            <person name="Kyrpides N.C."/>
            <person name="Woyke T."/>
            <person name="Schaap P.J."/>
            <person name="Plugge C.M."/>
            <person name="Muyzer G."/>
            <person name="Kuever J."/>
            <person name="Pereira I.A."/>
            <person name="Parshina S.N."/>
            <person name="Bernier-Latmani R."/>
            <person name="Stams A.J."/>
            <person name="Klenk H.P."/>
        </authorList>
    </citation>
    <scope>NUCLEOTIDE SEQUENCE [LARGE SCALE GENOMIC DNA]</scope>
    <source>
        <strain evidence="6">ATCC 23193 / DSM 2154 / NCIB 8452 / DL</strain>
    </source>
</reference>
<dbReference type="SUPFAM" id="SSF55383">
    <property type="entry name" value="Copper amine oxidase, domain N"/>
    <property type="match status" value="1"/>
</dbReference>
<dbReference type="Proteomes" id="UP000009234">
    <property type="component" value="Chromosome"/>
</dbReference>
<feature type="domain" description="Copper amine oxidase-like N-terminal" evidence="4">
    <location>
        <begin position="29"/>
        <end position="80"/>
    </location>
</feature>
<dbReference type="KEGG" id="dru:Desru_3254"/>
<evidence type="ECO:0000256" key="2">
    <source>
        <dbReference type="SAM" id="SignalP"/>
    </source>
</evidence>
<feature type="domain" description="Mannosyl-glycoprotein endo-beta-N-acetylglucosamidase-like" evidence="3">
    <location>
        <begin position="291"/>
        <end position="386"/>
    </location>
</feature>
<reference evidence="6" key="1">
    <citation type="submission" date="2011-05" db="EMBL/GenBank/DDBJ databases">
        <title>Complete sequence of Desulfotomaculum ruminis DSM 2154.</title>
        <authorList>
            <person name="Lucas S."/>
            <person name="Copeland A."/>
            <person name="Lapidus A."/>
            <person name="Cheng J.-F."/>
            <person name="Goodwin L."/>
            <person name="Pitluck S."/>
            <person name="Lu M."/>
            <person name="Detter J.C."/>
            <person name="Han C."/>
            <person name="Tapia R."/>
            <person name="Land M."/>
            <person name="Hauser L."/>
            <person name="Kyrpides N."/>
            <person name="Ivanova N."/>
            <person name="Mikhailova N."/>
            <person name="Pagani I."/>
            <person name="Stams A.J.M."/>
            <person name="Plugge C.M."/>
            <person name="Muyzer G."/>
            <person name="Kuever J."/>
            <person name="Parshina S.N."/>
            <person name="Ivanova A.E."/>
            <person name="Nazina T.N."/>
            <person name="Brambilla E."/>
            <person name="Spring S."/>
            <person name="Klenk H.-P."/>
            <person name="Woyke T."/>
        </authorList>
    </citation>
    <scope>NUCLEOTIDE SEQUENCE [LARGE SCALE GENOMIC DNA]</scope>
    <source>
        <strain evidence="6">ATCC 23193 / DSM 2154 / NCIB 8452 / DL</strain>
    </source>
</reference>
<keyword evidence="2" id="KW-0732">Signal</keyword>
<evidence type="ECO:0000313" key="5">
    <source>
        <dbReference type="EMBL" id="AEG61460.1"/>
    </source>
</evidence>
<dbReference type="STRING" id="696281.Desru_3254"/>
<sequence length="440" mass="48089">MNRILTAGVCLGLLLFSSSQVMAAAGQNVEIVINNTPVAVQPGDQPGIVLSGRTYVPLRIVGENLGARVEFINETKQVIIISSGNVAPLPGRSDGQSKEVEIVMDGKVLDIPQDYGKPFIQSGRTLIPLRAVGEALGCQVNWDQQRRLVEISSAPEVSQPEPEDEPSPEIEPAPPVPSQLLRELAGYRTNIKLLDGRVISSEELLNQDESGFSPEQLEQFKKAAALLSQYSPTFKIPGGAQWATADLTIMGDPVATADQLRAWIAAETPRLKIKMEQQYGRELVPIPDLAELYIKIGKEYGIRGDLAFCQAAKETHYWQFTGDVQPDQNNYCGLWATGAACSGQEPFNGADPDGVRFEEGVHGAIFATPEIGVEAHIQHLYAYATRDPLPSGKILYDPRFSLVSQGIAPTWQKLNARWAVPGTTYGQSIIFDYWLSALKY</sequence>
<dbReference type="eggNOG" id="COG0860">
    <property type="taxonomic scope" value="Bacteria"/>
</dbReference>
<evidence type="ECO:0000259" key="3">
    <source>
        <dbReference type="Pfam" id="PF01832"/>
    </source>
</evidence>
<name>F6DVK0_DESRL</name>
<feature type="signal peptide" evidence="2">
    <location>
        <begin position="1"/>
        <end position="23"/>
    </location>
</feature>
<dbReference type="InterPro" id="IPR012854">
    <property type="entry name" value="Cu_amine_oxidase-like_N"/>
</dbReference>
<feature type="domain" description="Copper amine oxidase-like N-terminal" evidence="4">
    <location>
        <begin position="116"/>
        <end position="152"/>
    </location>
</feature>
<protein>
    <submittedName>
        <fullName evidence="5">Copper amine oxidase-like domain-containing protein</fullName>
    </submittedName>
</protein>
<evidence type="ECO:0000256" key="1">
    <source>
        <dbReference type="SAM" id="MobiDB-lite"/>
    </source>
</evidence>
<dbReference type="Pfam" id="PF01832">
    <property type="entry name" value="Glucosaminidase"/>
    <property type="match status" value="1"/>
</dbReference>
<dbReference type="RefSeq" id="WP_013843206.1">
    <property type="nucleotide sequence ID" value="NC_015589.1"/>
</dbReference>
<dbReference type="eggNOG" id="COG2340">
    <property type="taxonomic scope" value="Bacteria"/>
</dbReference>
<evidence type="ECO:0000259" key="4">
    <source>
        <dbReference type="Pfam" id="PF07833"/>
    </source>
</evidence>